<gene>
    <name evidence="4" type="ORF">MA16_Dca013012</name>
</gene>
<dbReference type="PANTHER" id="PTHR46634:SF3">
    <property type="entry name" value="M REDUCTASE II SUBUNIT GAMMA, PUTATIVE (DUF3741)-RELATED"/>
    <property type="match status" value="1"/>
</dbReference>
<evidence type="ECO:0000259" key="2">
    <source>
        <dbReference type="Pfam" id="PF14309"/>
    </source>
</evidence>
<evidence type="ECO:0000313" key="4">
    <source>
        <dbReference type="EMBL" id="PKU67151.1"/>
    </source>
</evidence>
<dbReference type="InterPro" id="IPR025486">
    <property type="entry name" value="DUF4378"/>
</dbReference>
<sequence>MVTIKSWKSARKKPSEAPIKMLIAQEWSSAFESKETSPGVVAKLMGLSKLPIQQKVQTPKRKLQEIDTHDYLNRSPQDYWLLKECSCNHQMNYRSECCMHEKCKDLYKVKQHLSSNGQAKNHYLQHEDRHDNLMDKRMALVHEKFIIAKRLATNKKFIQSKEFKDALEVFSSNRDLFLRFLEEPNSLISKQLKEIQQIISLGSQTKRINVLKPTTSFDSDHDKSMSKDRCACGEEIKRNIDVHGWSSSLSIPKAETRSQPTRIVVLKPSPTAIHETKANMASNVAVSAQESRHRSRNLRTDDDIRSRELAMEITRQIQKDMKSMQKDEYPSTVFSSTLYLADDSKLMMLENDCREERGSNYSDSELVTPTSPNSYAHVKSINPTTVTSCSNQSYSAESIQRQEAKKRLSERWEIATSSENSHEQADVKKISSTLGDILANPEVKKEEEVVDRLAISPWVSSGQVQDTRIAGTCLPTTWMQESSEDCLKNITRLKTLPASECQKKICENDEISCTSSSKSILLEESSNLKKGKSFKEKVSSLFFSRMKKLVKDKPKLYTSVSSDVSFHSASYSSIKDSRLSKSSHDGISVEDTSKTLEEDVFQVSSPPVSVHCTERHGKGIRSIEKVWKSEISRENFSQHSPISVLERPFQEEFSISFSHSSQHAITDRTETLSRSPLIGSVSRSTYSENAHSATLAAPNSLKLSKLFSKEDKEEEQLGFIHKLISSSNLANESSTTVLAKSHSLDCPLNPILLDNLLEREGEETKYREKRSNQKLLFDYVSFSLKEIGYSSLVNAYPWNTTTTMARMKTNPTVTDAVLCRVKDCFSEEEICTSAENNKQFVDYLVKKEVIRSGLAEPIWLEMDDFGKEIGEKMLDELFDDALADLIGCCLS</sequence>
<evidence type="ECO:0000313" key="5">
    <source>
        <dbReference type="Proteomes" id="UP000233837"/>
    </source>
</evidence>
<feature type="domain" description="DUF4378" evidence="2">
    <location>
        <begin position="718"/>
        <end position="879"/>
    </location>
</feature>
<name>A0A2I0VUR7_9ASPA</name>
<feature type="domain" description="DUF3741" evidence="3">
    <location>
        <begin position="37"/>
        <end position="53"/>
    </location>
</feature>
<dbReference type="Pfam" id="PF14383">
    <property type="entry name" value="VARLMGL"/>
    <property type="match status" value="1"/>
</dbReference>
<dbReference type="PANTHER" id="PTHR46634">
    <property type="entry name" value="M REDUCTASE II SUBUNIT GAMMA, PUTATIVE (DUF3741)-RELATED"/>
    <property type="match status" value="1"/>
</dbReference>
<feature type="domain" description="DUF3741" evidence="1">
    <location>
        <begin position="143"/>
        <end position="186"/>
    </location>
</feature>
<keyword evidence="5" id="KW-1185">Reference proteome</keyword>
<reference evidence="4 5" key="1">
    <citation type="journal article" date="2016" name="Sci. Rep.">
        <title>The Dendrobium catenatum Lindl. genome sequence provides insights into polysaccharide synthase, floral development and adaptive evolution.</title>
        <authorList>
            <person name="Zhang G.Q."/>
            <person name="Xu Q."/>
            <person name="Bian C."/>
            <person name="Tsai W.C."/>
            <person name="Yeh C.M."/>
            <person name="Liu K.W."/>
            <person name="Yoshida K."/>
            <person name="Zhang L.S."/>
            <person name="Chang S.B."/>
            <person name="Chen F."/>
            <person name="Shi Y."/>
            <person name="Su Y.Y."/>
            <person name="Zhang Y.Q."/>
            <person name="Chen L.J."/>
            <person name="Yin Y."/>
            <person name="Lin M."/>
            <person name="Huang H."/>
            <person name="Deng H."/>
            <person name="Wang Z.W."/>
            <person name="Zhu S.L."/>
            <person name="Zhao X."/>
            <person name="Deng C."/>
            <person name="Niu S.C."/>
            <person name="Huang J."/>
            <person name="Wang M."/>
            <person name="Liu G.H."/>
            <person name="Yang H.J."/>
            <person name="Xiao X.J."/>
            <person name="Hsiao Y.Y."/>
            <person name="Wu W.L."/>
            <person name="Chen Y.Y."/>
            <person name="Mitsuda N."/>
            <person name="Ohme-Takagi M."/>
            <person name="Luo Y.B."/>
            <person name="Van de Peer Y."/>
            <person name="Liu Z.J."/>
        </authorList>
    </citation>
    <scope>NUCLEOTIDE SEQUENCE [LARGE SCALE GENOMIC DNA]</scope>
    <source>
        <tissue evidence="4">The whole plant</tissue>
    </source>
</reference>
<evidence type="ECO:0008006" key="6">
    <source>
        <dbReference type="Google" id="ProtNLM"/>
    </source>
</evidence>
<proteinExistence type="predicted"/>
<dbReference type="InterPro" id="IPR032795">
    <property type="entry name" value="DUF3741-assoc"/>
</dbReference>
<dbReference type="AlphaFoldDB" id="A0A2I0VUR7"/>
<accession>A0A2I0VUR7</accession>
<dbReference type="OrthoDB" id="1925259at2759"/>
<dbReference type="Pfam" id="PF14309">
    <property type="entry name" value="DUF4378"/>
    <property type="match status" value="1"/>
</dbReference>
<evidence type="ECO:0000259" key="3">
    <source>
        <dbReference type="Pfam" id="PF14383"/>
    </source>
</evidence>
<dbReference type="InterPro" id="IPR022212">
    <property type="entry name" value="DUF3741"/>
</dbReference>
<dbReference type="Proteomes" id="UP000233837">
    <property type="component" value="Unassembled WGS sequence"/>
</dbReference>
<dbReference type="Pfam" id="PF12552">
    <property type="entry name" value="DUF3741"/>
    <property type="match status" value="1"/>
</dbReference>
<evidence type="ECO:0000259" key="1">
    <source>
        <dbReference type="Pfam" id="PF12552"/>
    </source>
</evidence>
<protein>
    <recommendedName>
        <fullName evidence="6">DUF4378 domain-containing protein</fullName>
    </recommendedName>
</protein>
<dbReference type="EMBL" id="KZ503219">
    <property type="protein sequence ID" value="PKU67151.1"/>
    <property type="molecule type" value="Genomic_DNA"/>
</dbReference>
<organism evidence="4 5">
    <name type="scientific">Dendrobium catenatum</name>
    <dbReference type="NCBI Taxonomy" id="906689"/>
    <lineage>
        <taxon>Eukaryota</taxon>
        <taxon>Viridiplantae</taxon>
        <taxon>Streptophyta</taxon>
        <taxon>Embryophyta</taxon>
        <taxon>Tracheophyta</taxon>
        <taxon>Spermatophyta</taxon>
        <taxon>Magnoliopsida</taxon>
        <taxon>Liliopsida</taxon>
        <taxon>Asparagales</taxon>
        <taxon>Orchidaceae</taxon>
        <taxon>Epidendroideae</taxon>
        <taxon>Malaxideae</taxon>
        <taxon>Dendrobiinae</taxon>
        <taxon>Dendrobium</taxon>
    </lineage>
</organism>
<reference evidence="4 5" key="2">
    <citation type="journal article" date="2017" name="Nature">
        <title>The Apostasia genome and the evolution of orchids.</title>
        <authorList>
            <person name="Zhang G.Q."/>
            <person name="Liu K.W."/>
            <person name="Li Z."/>
            <person name="Lohaus R."/>
            <person name="Hsiao Y.Y."/>
            <person name="Niu S.C."/>
            <person name="Wang J.Y."/>
            <person name="Lin Y.C."/>
            <person name="Xu Q."/>
            <person name="Chen L.J."/>
            <person name="Yoshida K."/>
            <person name="Fujiwara S."/>
            <person name="Wang Z.W."/>
            <person name="Zhang Y.Q."/>
            <person name="Mitsuda N."/>
            <person name="Wang M."/>
            <person name="Liu G.H."/>
            <person name="Pecoraro L."/>
            <person name="Huang H.X."/>
            <person name="Xiao X.J."/>
            <person name="Lin M."/>
            <person name="Wu X.Y."/>
            <person name="Wu W.L."/>
            <person name="Chen Y.Y."/>
            <person name="Chang S.B."/>
            <person name="Sakamoto S."/>
            <person name="Ohme-Takagi M."/>
            <person name="Yagi M."/>
            <person name="Zeng S.J."/>
            <person name="Shen C.Y."/>
            <person name="Yeh C.M."/>
            <person name="Luo Y.B."/>
            <person name="Tsai W.C."/>
            <person name="Van de Peer Y."/>
            <person name="Liu Z.J."/>
        </authorList>
    </citation>
    <scope>NUCLEOTIDE SEQUENCE [LARGE SCALE GENOMIC DNA]</scope>
    <source>
        <tissue evidence="4">The whole plant</tissue>
    </source>
</reference>